<dbReference type="EMBL" id="JAFEMO010000004">
    <property type="protein sequence ID" value="KAH7571388.1"/>
    <property type="molecule type" value="Genomic_DNA"/>
</dbReference>
<protein>
    <submittedName>
        <fullName evidence="2">Uncharacterized protein</fullName>
    </submittedName>
</protein>
<name>A0ABQ8I4C7_9ROSI</name>
<dbReference type="Proteomes" id="UP000827721">
    <property type="component" value="Unassembled WGS sequence"/>
</dbReference>
<dbReference type="PANTHER" id="PTHR34222">
    <property type="entry name" value="GAG_PRE-INTEGRS DOMAIN-CONTAINING PROTEIN"/>
    <property type="match status" value="1"/>
</dbReference>
<accession>A0ABQ8I4C7</accession>
<organism evidence="2 3">
    <name type="scientific">Xanthoceras sorbifolium</name>
    <dbReference type="NCBI Taxonomy" id="99658"/>
    <lineage>
        <taxon>Eukaryota</taxon>
        <taxon>Viridiplantae</taxon>
        <taxon>Streptophyta</taxon>
        <taxon>Embryophyta</taxon>
        <taxon>Tracheophyta</taxon>
        <taxon>Spermatophyta</taxon>
        <taxon>Magnoliopsida</taxon>
        <taxon>eudicotyledons</taxon>
        <taxon>Gunneridae</taxon>
        <taxon>Pentapetalae</taxon>
        <taxon>rosids</taxon>
        <taxon>malvids</taxon>
        <taxon>Sapindales</taxon>
        <taxon>Sapindaceae</taxon>
        <taxon>Xanthoceroideae</taxon>
        <taxon>Xanthoceras</taxon>
    </lineage>
</organism>
<proteinExistence type="predicted"/>
<evidence type="ECO:0000313" key="3">
    <source>
        <dbReference type="Proteomes" id="UP000827721"/>
    </source>
</evidence>
<feature type="region of interest" description="Disordered" evidence="1">
    <location>
        <begin position="172"/>
        <end position="198"/>
    </location>
</feature>
<reference evidence="2 3" key="1">
    <citation type="submission" date="2021-02" db="EMBL/GenBank/DDBJ databases">
        <title>Plant Genome Project.</title>
        <authorList>
            <person name="Zhang R.-G."/>
        </authorList>
    </citation>
    <scope>NUCLEOTIDE SEQUENCE [LARGE SCALE GENOMIC DNA]</scope>
    <source>
        <tissue evidence="2">Leaves</tissue>
    </source>
</reference>
<keyword evidence="3" id="KW-1185">Reference proteome</keyword>
<comment type="caution">
    <text evidence="2">The sequence shown here is derived from an EMBL/GenBank/DDBJ whole genome shotgun (WGS) entry which is preliminary data.</text>
</comment>
<dbReference type="PANTHER" id="PTHR34222:SF99">
    <property type="entry name" value="PROTEIN, PUTATIVE-RELATED"/>
    <property type="match status" value="1"/>
</dbReference>
<gene>
    <name evidence="2" type="ORF">JRO89_XS04G0035800</name>
</gene>
<evidence type="ECO:0000256" key="1">
    <source>
        <dbReference type="SAM" id="MobiDB-lite"/>
    </source>
</evidence>
<sequence>MRLSLSAKSKIGFVDGTVAVQSKESKEFDAWQQCNNMGNTPRIYELQCEIASLKQGEMTISADYTKMKSLWEELASYNTIHTRTCSAMKKHQEHEQQNVSMQFLVGLNESYSGPRGQILLMNPLPNLRCAYALVTQDEKQRSVISSSTRVADEPAAMAVRCILKPADHNYSPNFNSGSSDSGRKRPGKCSHCGNDEHHTDTCWKKIG</sequence>
<evidence type="ECO:0000313" key="2">
    <source>
        <dbReference type="EMBL" id="KAH7571388.1"/>
    </source>
</evidence>